<dbReference type="VEuPathDB" id="FungiDB:F9C07_2144697"/>
<sequence>MTSMRVPRKKQERKISLLMHYVDDVFPHQFPIYHSHFGGRRMAVTLALFNEIGLLRYAMPRSTAQGEMLRYGPARVGLFLPRGETPILYTDAARDTTAFTAIESRM</sequence>
<gene>
    <name evidence="1" type="ORF">F9C07_2144697</name>
</gene>
<evidence type="ECO:0000313" key="2">
    <source>
        <dbReference type="Proteomes" id="UP000596276"/>
    </source>
</evidence>
<keyword evidence="2" id="KW-1185">Reference proteome</keyword>
<accession>A0A7U2R0G0</accession>
<evidence type="ECO:0000313" key="1">
    <source>
        <dbReference type="EMBL" id="QRD91526.1"/>
    </source>
</evidence>
<dbReference type="EMBL" id="CP044617">
    <property type="protein sequence ID" value="QRD91526.1"/>
    <property type="molecule type" value="Genomic_DNA"/>
</dbReference>
<proteinExistence type="predicted"/>
<dbReference type="AlphaFoldDB" id="A0A7U2R0G0"/>
<dbReference type="Proteomes" id="UP000596276">
    <property type="component" value="Chromosome 7"/>
</dbReference>
<name>A0A7U2R0G0_ASPFN</name>
<organism evidence="1 2">
    <name type="scientific">Aspergillus flavus (strain ATCC 200026 / FGSC A1120 / IAM 13836 / NRRL 3357 / JCM 12722 / SRRC 167)</name>
    <dbReference type="NCBI Taxonomy" id="332952"/>
    <lineage>
        <taxon>Eukaryota</taxon>
        <taxon>Fungi</taxon>
        <taxon>Dikarya</taxon>
        <taxon>Ascomycota</taxon>
        <taxon>Pezizomycotina</taxon>
        <taxon>Eurotiomycetes</taxon>
        <taxon>Eurotiomycetidae</taxon>
        <taxon>Eurotiales</taxon>
        <taxon>Aspergillaceae</taxon>
        <taxon>Aspergillus</taxon>
        <taxon>Aspergillus subgen. Circumdati</taxon>
    </lineage>
</organism>
<protein>
    <submittedName>
        <fullName evidence="1">Uncharacterized protein</fullName>
    </submittedName>
</protein>
<reference evidence="2" key="1">
    <citation type="journal article" date="2021" name="G3 (Bethesda)">
        <title>Chromosome assembled and annotated genome sequence of Aspergillus flavus NRRL 3357.</title>
        <authorList>
            <person name="Skerker J.M."/>
            <person name="Pianalto K.M."/>
            <person name="Mondo S.J."/>
            <person name="Yang K."/>
            <person name="Arkin A.P."/>
            <person name="Keller N.P."/>
            <person name="Grigoriev I.V."/>
            <person name="Louise Glass N.L."/>
        </authorList>
    </citation>
    <scope>NUCLEOTIDE SEQUENCE [LARGE SCALE GENOMIC DNA]</scope>
    <source>
        <strain evidence="2">ATCC 200026 / FGSC A1120 / IAM 13836 / NRRL 3357 / JCM 12722 / SRRC 167</strain>
    </source>
</reference>